<comment type="caution">
    <text evidence="2">The sequence shown here is derived from an EMBL/GenBank/DDBJ whole genome shotgun (WGS) entry which is preliminary data.</text>
</comment>
<sequence>MTNFVSCLDSNFLDSHWKYAIEVQGLPPEHFSVLEKNLEPNACQTCHNRQYQNWKESFHSKSIGKGFLWQKEILSSEEYRSCFQCHSPLPETKSELSIEFQSEEILNSKAHNFPYGISNPSILCASCHIRNQVRYGPPPRTNTKDKLSSKNLPHNGYIAKTEFESSAFCKSCHESKPNGKRLNGKKLMEVYTEWEKSPFAKQGIQCQNCHMPDREHSWKGIHDKTFVQNSLLPTWKITEKNGIYHIEAELKSINVGHEFPTYIVPKVYLRFFAIFNHNSKPVLLEESVIGRIVNTSLTEEYIDSRIKPQKSHQVIFDYDPKENKVHQFLWEIVVDPDEQYVRQFEEQLSSINATKLTVESKRFLQESLLEKKNSRYLLFTLNWQVPVLLPQ</sequence>
<evidence type="ECO:0000259" key="1">
    <source>
        <dbReference type="Pfam" id="PF13435"/>
    </source>
</evidence>
<organism evidence="2 3">
    <name type="scientific">Leptospira bandrabouensis</name>
    <dbReference type="NCBI Taxonomy" id="2484903"/>
    <lineage>
        <taxon>Bacteria</taxon>
        <taxon>Pseudomonadati</taxon>
        <taxon>Spirochaetota</taxon>
        <taxon>Spirochaetia</taxon>
        <taxon>Leptospirales</taxon>
        <taxon>Leptospiraceae</taxon>
        <taxon>Leptospira</taxon>
    </lineage>
</organism>
<dbReference type="InterPro" id="IPR036280">
    <property type="entry name" value="Multihaem_cyt_sf"/>
</dbReference>
<dbReference type="Proteomes" id="UP000297649">
    <property type="component" value="Unassembled WGS sequence"/>
</dbReference>
<dbReference type="SUPFAM" id="SSF48695">
    <property type="entry name" value="Multiheme cytochromes"/>
    <property type="match status" value="1"/>
</dbReference>
<name>A0A6H3P2E6_9LEPT</name>
<dbReference type="OrthoDB" id="9814800at2"/>
<feature type="domain" description="Cytochrome c-552/4" evidence="1">
    <location>
        <begin position="42"/>
        <end position="94"/>
    </location>
</feature>
<protein>
    <submittedName>
        <fullName evidence="2">Cytochrome c554 and C-prime</fullName>
    </submittedName>
</protein>
<proteinExistence type="predicted"/>
<gene>
    <name evidence="2" type="ORF">EHR08_08625</name>
</gene>
<dbReference type="Gene3D" id="1.10.1130.10">
    <property type="entry name" value="Flavocytochrome C3, Chain A"/>
    <property type="match status" value="1"/>
</dbReference>
<dbReference type="Pfam" id="PF13435">
    <property type="entry name" value="Cytochrome_C554"/>
    <property type="match status" value="1"/>
</dbReference>
<accession>A0A6H3P2E6</accession>
<reference evidence="2" key="1">
    <citation type="journal article" date="2019" name="PLoS Negl. Trop. Dis.">
        <title>Revisiting the worldwide diversity of Leptospira species in the environment.</title>
        <authorList>
            <person name="Vincent A.T."/>
            <person name="Schiettekatte O."/>
            <person name="Bourhy P."/>
            <person name="Veyrier F.J."/>
            <person name="Picardeau M."/>
        </authorList>
    </citation>
    <scope>NUCLEOTIDE SEQUENCE [LARGE SCALE GENOMIC DNA]</scope>
    <source>
        <strain evidence="2">201601109</strain>
    </source>
</reference>
<evidence type="ECO:0000313" key="3">
    <source>
        <dbReference type="Proteomes" id="UP000297649"/>
    </source>
</evidence>
<dbReference type="InterPro" id="IPR023155">
    <property type="entry name" value="Cyt_c-552/4"/>
</dbReference>
<dbReference type="AlphaFoldDB" id="A0A6H3P2E6"/>
<evidence type="ECO:0000313" key="2">
    <source>
        <dbReference type="EMBL" id="TGN16711.1"/>
    </source>
</evidence>
<dbReference type="EMBL" id="RQHU01000005">
    <property type="protein sequence ID" value="TGN16711.1"/>
    <property type="molecule type" value="Genomic_DNA"/>
</dbReference>
<keyword evidence="3" id="KW-1185">Reference proteome</keyword>